<dbReference type="GO" id="GO:0005789">
    <property type="term" value="C:endoplasmic reticulum membrane"/>
    <property type="evidence" value="ECO:0007669"/>
    <property type="project" value="UniProtKB-SubCell"/>
</dbReference>
<comment type="subcellular location">
    <subcellularLocation>
        <location evidence="1">Endoplasmic reticulum membrane</location>
    </subcellularLocation>
</comment>
<evidence type="ECO:0000313" key="8">
    <source>
        <dbReference type="Proteomes" id="UP000663828"/>
    </source>
</evidence>
<feature type="signal peptide" evidence="5">
    <location>
        <begin position="1"/>
        <end position="22"/>
    </location>
</feature>
<dbReference type="Gene3D" id="1.10.630.10">
    <property type="entry name" value="Cytochrome P450"/>
    <property type="match status" value="1"/>
</dbReference>
<dbReference type="GO" id="GO:0016705">
    <property type="term" value="F:oxidoreductase activity, acting on paired donors, with incorporation or reduction of molecular oxygen"/>
    <property type="evidence" value="ECO:0007669"/>
    <property type="project" value="InterPro"/>
</dbReference>
<protein>
    <submittedName>
        <fullName evidence="6">Uncharacterized protein</fullName>
    </submittedName>
</protein>
<dbReference type="PRINTS" id="PR00463">
    <property type="entry name" value="EP450I"/>
</dbReference>
<feature type="chain" id="PRO_5036412461" evidence="5">
    <location>
        <begin position="23"/>
        <end position="406"/>
    </location>
</feature>
<dbReference type="OrthoDB" id="1470350at2759"/>
<dbReference type="AlphaFoldDB" id="A0A815X3Q3"/>
<dbReference type="PANTHER" id="PTHR24291:SF189">
    <property type="entry name" value="CYTOCHROME P450 4C3-RELATED"/>
    <property type="match status" value="1"/>
</dbReference>
<dbReference type="InterPro" id="IPR001128">
    <property type="entry name" value="Cyt_P450"/>
</dbReference>
<keyword evidence="4" id="KW-0472">Membrane</keyword>
<accession>A0A815X3Q3</accession>
<dbReference type="GO" id="GO:0020037">
    <property type="term" value="F:heme binding"/>
    <property type="evidence" value="ECO:0007669"/>
    <property type="project" value="InterPro"/>
</dbReference>
<dbReference type="EMBL" id="CAJNOR010009944">
    <property type="protein sequence ID" value="CAF1649700.1"/>
    <property type="molecule type" value="Genomic_DNA"/>
</dbReference>
<keyword evidence="8" id="KW-1185">Reference proteome</keyword>
<gene>
    <name evidence="6" type="ORF">EDS130_LOCUS45877</name>
    <name evidence="7" type="ORF">XAT740_LOCUS54737</name>
</gene>
<dbReference type="InterPro" id="IPR002401">
    <property type="entry name" value="Cyt_P450_E_grp-I"/>
</dbReference>
<evidence type="ECO:0000256" key="2">
    <source>
        <dbReference type="ARBA" id="ARBA00010617"/>
    </source>
</evidence>
<evidence type="ECO:0000313" key="6">
    <source>
        <dbReference type="EMBL" id="CAF1549167.1"/>
    </source>
</evidence>
<reference evidence="6" key="1">
    <citation type="submission" date="2021-02" db="EMBL/GenBank/DDBJ databases">
        <authorList>
            <person name="Nowell W R."/>
        </authorList>
    </citation>
    <scope>NUCLEOTIDE SEQUENCE</scope>
</reference>
<evidence type="ECO:0000256" key="5">
    <source>
        <dbReference type="SAM" id="SignalP"/>
    </source>
</evidence>
<proteinExistence type="inferred from homology"/>
<dbReference type="Proteomes" id="UP000663828">
    <property type="component" value="Unassembled WGS sequence"/>
</dbReference>
<evidence type="ECO:0000313" key="7">
    <source>
        <dbReference type="EMBL" id="CAF1649700.1"/>
    </source>
</evidence>
<dbReference type="SUPFAM" id="SSF48264">
    <property type="entry name" value="Cytochrome P450"/>
    <property type="match status" value="1"/>
</dbReference>
<evidence type="ECO:0000256" key="4">
    <source>
        <dbReference type="ARBA" id="ARBA00023136"/>
    </source>
</evidence>
<name>A0A815X3Q3_ADIRI</name>
<dbReference type="InterPro" id="IPR050196">
    <property type="entry name" value="Cytochrome_P450_Monoox"/>
</dbReference>
<evidence type="ECO:0000313" key="9">
    <source>
        <dbReference type="Proteomes" id="UP000663852"/>
    </source>
</evidence>
<dbReference type="EMBL" id="CAJNOJ010001319">
    <property type="protein sequence ID" value="CAF1549167.1"/>
    <property type="molecule type" value="Genomic_DNA"/>
</dbReference>
<dbReference type="Pfam" id="PF00067">
    <property type="entry name" value="p450"/>
    <property type="match status" value="1"/>
</dbReference>
<dbReference type="Proteomes" id="UP000663852">
    <property type="component" value="Unassembled WGS sequence"/>
</dbReference>
<evidence type="ECO:0000256" key="1">
    <source>
        <dbReference type="ARBA" id="ARBA00004586"/>
    </source>
</evidence>
<comment type="caution">
    <text evidence="6">The sequence shown here is derived from an EMBL/GenBank/DDBJ whole genome shotgun (WGS) entry which is preliminary data.</text>
</comment>
<comment type="similarity">
    <text evidence="2">Belongs to the cytochrome P450 family.</text>
</comment>
<sequence>MALLLALIVIILLLMVLKQVRPFLMRHSRLQKDYRNITLLPLSPIPFIGNAHQFDKKSYVFYGLIRRLSTECQNQGKGVFCLWSTVWPMVFLCSAEDLKTFINNTKQLSKSLEYTFLEPWLKTGLLTSKNEKWRSHRRIITPSFHDTELLNNYMRIFNEQACILAHRFDGFSSQSNKTHDLYPHISACTLDIIAEAATGINPRAQSDDETNEFVAATVRFTEILSLRLRSPSMWFPFIFDRSSVGREQKRVLKVLHEFSRKIIAERLATFEVQRITNVDDKTNKRHLTFLDSLLTQMHAEKLTLDDIQEEVDTFMFAGHDTTAAAIHFFCYLMGCYPDVQAKVHAEMDAIFGDDRTRPCTMEDIPQMTYLDCVIKESLRILPPVPLIGREVQEDFIYRKLKKYSIS</sequence>
<keyword evidence="3" id="KW-0256">Endoplasmic reticulum</keyword>
<dbReference type="PANTHER" id="PTHR24291">
    <property type="entry name" value="CYTOCHROME P450 FAMILY 4"/>
    <property type="match status" value="1"/>
</dbReference>
<dbReference type="GO" id="GO:0004497">
    <property type="term" value="F:monooxygenase activity"/>
    <property type="evidence" value="ECO:0007669"/>
    <property type="project" value="InterPro"/>
</dbReference>
<dbReference type="GO" id="GO:0005506">
    <property type="term" value="F:iron ion binding"/>
    <property type="evidence" value="ECO:0007669"/>
    <property type="project" value="InterPro"/>
</dbReference>
<dbReference type="InterPro" id="IPR036396">
    <property type="entry name" value="Cyt_P450_sf"/>
</dbReference>
<evidence type="ECO:0000256" key="3">
    <source>
        <dbReference type="ARBA" id="ARBA00022824"/>
    </source>
</evidence>
<keyword evidence="5" id="KW-0732">Signal</keyword>
<organism evidence="6 9">
    <name type="scientific">Adineta ricciae</name>
    <name type="common">Rotifer</name>
    <dbReference type="NCBI Taxonomy" id="249248"/>
    <lineage>
        <taxon>Eukaryota</taxon>
        <taxon>Metazoa</taxon>
        <taxon>Spiralia</taxon>
        <taxon>Gnathifera</taxon>
        <taxon>Rotifera</taxon>
        <taxon>Eurotatoria</taxon>
        <taxon>Bdelloidea</taxon>
        <taxon>Adinetida</taxon>
        <taxon>Adinetidae</taxon>
        <taxon>Adineta</taxon>
    </lineage>
</organism>